<evidence type="ECO:0000256" key="1">
    <source>
        <dbReference type="ARBA" id="ARBA00022737"/>
    </source>
</evidence>
<keyword evidence="1" id="KW-0677">Repeat</keyword>
<evidence type="ECO:0000256" key="4">
    <source>
        <dbReference type="SAM" id="MobiDB-lite"/>
    </source>
</evidence>
<feature type="repeat" description="ANK" evidence="3">
    <location>
        <begin position="362"/>
        <end position="394"/>
    </location>
</feature>
<dbReference type="PANTHER" id="PTHR24193">
    <property type="entry name" value="ANKYRIN REPEAT PROTEIN"/>
    <property type="match status" value="1"/>
</dbReference>
<reference evidence="5 6" key="1">
    <citation type="journal article" date="2024" name="bioRxiv">
        <title>A reference genome for Trichogramma kaykai: A tiny desert-dwelling parasitoid wasp with competing sex-ratio distorters.</title>
        <authorList>
            <person name="Culotta J."/>
            <person name="Lindsey A.R."/>
        </authorList>
    </citation>
    <scope>NUCLEOTIDE SEQUENCE [LARGE SCALE GENOMIC DNA]</scope>
    <source>
        <strain evidence="5 6">KSX58</strain>
    </source>
</reference>
<dbReference type="Pfam" id="PF12796">
    <property type="entry name" value="Ank_2"/>
    <property type="match status" value="3"/>
</dbReference>
<dbReference type="Pfam" id="PF13857">
    <property type="entry name" value="Ank_5"/>
    <property type="match status" value="1"/>
</dbReference>
<evidence type="ECO:0000313" key="5">
    <source>
        <dbReference type="EMBL" id="KAL3405614.1"/>
    </source>
</evidence>
<accession>A0ABD2XL08</accession>
<dbReference type="AlphaFoldDB" id="A0ABD2XL08"/>
<dbReference type="PRINTS" id="PR01415">
    <property type="entry name" value="ANKYRIN"/>
</dbReference>
<dbReference type="PROSITE" id="PS50088">
    <property type="entry name" value="ANK_REPEAT"/>
    <property type="match status" value="5"/>
</dbReference>
<evidence type="ECO:0000256" key="3">
    <source>
        <dbReference type="PROSITE-ProRule" id="PRU00023"/>
    </source>
</evidence>
<keyword evidence="6" id="KW-1185">Reference proteome</keyword>
<feature type="repeat" description="ANK" evidence="3">
    <location>
        <begin position="182"/>
        <end position="214"/>
    </location>
</feature>
<dbReference type="Proteomes" id="UP001627154">
    <property type="component" value="Unassembled WGS sequence"/>
</dbReference>
<dbReference type="PANTHER" id="PTHR24193:SF121">
    <property type="entry name" value="ADA2A-CONTAINING COMPLEX COMPONENT 3, ISOFORM D"/>
    <property type="match status" value="1"/>
</dbReference>
<dbReference type="SMART" id="SM00248">
    <property type="entry name" value="ANK"/>
    <property type="match status" value="12"/>
</dbReference>
<dbReference type="PROSITE" id="PS50297">
    <property type="entry name" value="ANK_REP_REGION"/>
    <property type="match status" value="4"/>
</dbReference>
<feature type="repeat" description="ANK" evidence="3">
    <location>
        <begin position="254"/>
        <end position="286"/>
    </location>
</feature>
<gene>
    <name evidence="5" type="ORF">TKK_001988</name>
</gene>
<protein>
    <submittedName>
        <fullName evidence="5">Uncharacterized protein</fullName>
    </submittedName>
</protein>
<comment type="caution">
    <text evidence="5">The sequence shown here is derived from an EMBL/GenBank/DDBJ whole genome shotgun (WGS) entry which is preliminary data.</text>
</comment>
<feature type="repeat" description="ANK" evidence="3">
    <location>
        <begin position="445"/>
        <end position="477"/>
    </location>
</feature>
<dbReference type="InterPro" id="IPR050663">
    <property type="entry name" value="Ankyrin-SOCS_Box"/>
</dbReference>
<dbReference type="SUPFAM" id="SSF48403">
    <property type="entry name" value="Ankyrin repeat"/>
    <property type="match status" value="2"/>
</dbReference>
<sequence length="596" mass="68520">MAKDDQNCIKKLKIMRGEVNWEIKNERRKFLNQFYILIENWEGQLPNLPDIFRSEEIDWLLEQHAKIMCKTKVILKKSLLLDFVIRCGYKDQPKVNENGNPLLRRTTPLHIVARHEYCLLLHYITRDLFKIYDRFDVNYNDEKSCYTHFHVACRYGCDEVVKKFLELGQDPNCLSEESDASSVNSPMHLALVNNHKQVVRLLLRFGADPNLTDAEGSTPLHLICDHCDDDFMEMFFKINEDMHRTLQVDALDNRGWAPLHLALDRRQKKKTELLLSRCANPNLVNADGKSPLHMICTRDQKFDNYDSDGSDDSENSKDSDDSTDSNDESESHDVDDYKLMEIFFKTCDEKHQTVDVDARDDFGRTPLHLAVRDKNEKLAELLLRRGANPNRTKSGGLTALHIMCKEGQGDDDIYNDYVDEEFVELFFKINHEMQLSVKVDAVDEKGNTPLYYALHSGAGKVVELLLRNGADPNLADAEGLTPLHIISKGDKNYYCDGDRDLLKIFFEINYDKHQQLQVDAFDKEGNTPLHLALNRNIADRTIVALLLSNGANPNLADASGSTPLHMMCNHYYNGYEFAKMFFDISDENDQTVHIDA</sequence>
<name>A0ABD2XL08_9HYME</name>
<feature type="region of interest" description="Disordered" evidence="4">
    <location>
        <begin position="304"/>
        <end position="332"/>
    </location>
</feature>
<dbReference type="Gene3D" id="1.25.40.20">
    <property type="entry name" value="Ankyrin repeat-containing domain"/>
    <property type="match status" value="5"/>
</dbReference>
<proteinExistence type="predicted"/>
<evidence type="ECO:0000256" key="2">
    <source>
        <dbReference type="ARBA" id="ARBA00023043"/>
    </source>
</evidence>
<organism evidence="5 6">
    <name type="scientific">Trichogramma kaykai</name>
    <dbReference type="NCBI Taxonomy" id="54128"/>
    <lineage>
        <taxon>Eukaryota</taxon>
        <taxon>Metazoa</taxon>
        <taxon>Ecdysozoa</taxon>
        <taxon>Arthropoda</taxon>
        <taxon>Hexapoda</taxon>
        <taxon>Insecta</taxon>
        <taxon>Pterygota</taxon>
        <taxon>Neoptera</taxon>
        <taxon>Endopterygota</taxon>
        <taxon>Hymenoptera</taxon>
        <taxon>Apocrita</taxon>
        <taxon>Proctotrupomorpha</taxon>
        <taxon>Chalcidoidea</taxon>
        <taxon>Trichogrammatidae</taxon>
        <taxon>Trichogramma</taxon>
    </lineage>
</organism>
<dbReference type="EMBL" id="JBJJXI010000020">
    <property type="protein sequence ID" value="KAL3405614.1"/>
    <property type="molecule type" value="Genomic_DNA"/>
</dbReference>
<dbReference type="InterPro" id="IPR002110">
    <property type="entry name" value="Ankyrin_rpt"/>
</dbReference>
<dbReference type="InterPro" id="IPR036770">
    <property type="entry name" value="Ankyrin_rpt-contain_sf"/>
</dbReference>
<feature type="repeat" description="ANK" evidence="3">
    <location>
        <begin position="524"/>
        <end position="558"/>
    </location>
</feature>
<keyword evidence="2 3" id="KW-0040">ANK repeat</keyword>
<evidence type="ECO:0000313" key="6">
    <source>
        <dbReference type="Proteomes" id="UP001627154"/>
    </source>
</evidence>